<dbReference type="PROSITE" id="PS01314">
    <property type="entry name" value="UPF0047"/>
    <property type="match status" value="1"/>
</dbReference>
<dbReference type="Pfam" id="PF01894">
    <property type="entry name" value="YjbQ"/>
    <property type="match status" value="1"/>
</dbReference>
<dbReference type="PANTHER" id="PTHR30615">
    <property type="entry name" value="UNCHARACTERIZED PROTEIN YJBQ-RELATED"/>
    <property type="match status" value="1"/>
</dbReference>
<keyword evidence="3" id="KW-1185">Reference proteome</keyword>
<comment type="caution">
    <text evidence="2">The sequence shown here is derived from an EMBL/GenBank/DDBJ whole genome shotgun (WGS) entry which is preliminary data.</text>
</comment>
<sequence length="133" mass="14980">MLIKHELITNDRDEMVEVTSLVQSDVSKTGLQEGTVLIYCPHTTAGITINENADPDVKTDMIRRFDEVYPWDDEKDLHMEGNTAAHMKASTVGASQTVIVTGGRLLLGTWQGIYFCEFDGPRRRTFYVKIQGE</sequence>
<protein>
    <submittedName>
        <fullName evidence="2">Secondary thiamine-phosphate synthase enzyme</fullName>
    </submittedName>
</protein>
<evidence type="ECO:0000313" key="3">
    <source>
        <dbReference type="Proteomes" id="UP001232245"/>
    </source>
</evidence>
<evidence type="ECO:0000256" key="1">
    <source>
        <dbReference type="ARBA" id="ARBA00005534"/>
    </source>
</evidence>
<organism evidence="2 3">
    <name type="scientific">Metabacillus niabensis</name>
    <dbReference type="NCBI Taxonomy" id="324854"/>
    <lineage>
        <taxon>Bacteria</taxon>
        <taxon>Bacillati</taxon>
        <taxon>Bacillota</taxon>
        <taxon>Bacilli</taxon>
        <taxon>Bacillales</taxon>
        <taxon>Bacillaceae</taxon>
        <taxon>Metabacillus</taxon>
    </lineage>
</organism>
<dbReference type="Proteomes" id="UP001232245">
    <property type="component" value="Unassembled WGS sequence"/>
</dbReference>
<dbReference type="SUPFAM" id="SSF111038">
    <property type="entry name" value="YjbQ-like"/>
    <property type="match status" value="1"/>
</dbReference>
<proteinExistence type="inferred from homology"/>
<gene>
    <name evidence="2" type="ORF">J2S02_001921</name>
</gene>
<dbReference type="EMBL" id="JAUSTZ010000003">
    <property type="protein sequence ID" value="MDQ0225577.1"/>
    <property type="molecule type" value="Genomic_DNA"/>
</dbReference>
<comment type="similarity">
    <text evidence="1">Belongs to the UPF0047 family.</text>
</comment>
<evidence type="ECO:0000313" key="2">
    <source>
        <dbReference type="EMBL" id="MDQ0225577.1"/>
    </source>
</evidence>
<dbReference type="InterPro" id="IPR001602">
    <property type="entry name" value="UPF0047_YjbQ-like"/>
</dbReference>
<dbReference type="PANTHER" id="PTHR30615:SF8">
    <property type="entry name" value="UPF0047 PROTEIN C4A8.02C"/>
    <property type="match status" value="1"/>
</dbReference>
<dbReference type="PIRSF" id="PIRSF004681">
    <property type="entry name" value="UCP004681"/>
    <property type="match status" value="1"/>
</dbReference>
<dbReference type="Gene3D" id="2.60.120.460">
    <property type="entry name" value="YjbQ-like"/>
    <property type="match status" value="1"/>
</dbReference>
<dbReference type="NCBIfam" id="TIGR00149">
    <property type="entry name" value="TIGR00149_YjbQ"/>
    <property type="match status" value="1"/>
</dbReference>
<dbReference type="InterPro" id="IPR035917">
    <property type="entry name" value="YjbQ-like_sf"/>
</dbReference>
<reference evidence="2 3" key="1">
    <citation type="submission" date="2023-07" db="EMBL/GenBank/DDBJ databases">
        <title>Genomic Encyclopedia of Type Strains, Phase IV (KMG-IV): sequencing the most valuable type-strain genomes for metagenomic binning, comparative biology and taxonomic classification.</title>
        <authorList>
            <person name="Goeker M."/>
        </authorList>
    </citation>
    <scope>NUCLEOTIDE SEQUENCE [LARGE SCALE GENOMIC DNA]</scope>
    <source>
        <strain evidence="2 3">DSM 17723</strain>
    </source>
</reference>
<dbReference type="RefSeq" id="WP_174879885.1">
    <property type="nucleotide sequence ID" value="NZ_CADEPK010000077.1"/>
</dbReference>
<name>A0ABT9Z163_9BACI</name>
<accession>A0ABT9Z163</accession>